<proteinExistence type="predicted"/>
<comment type="caution">
    <text evidence="1">The sequence shown here is derived from an EMBL/GenBank/DDBJ whole genome shotgun (WGS) entry which is preliminary data.</text>
</comment>
<keyword evidence="2" id="KW-1185">Reference proteome</keyword>
<accession>A0ABR7Z7H5</accession>
<evidence type="ECO:0008006" key="3">
    <source>
        <dbReference type="Google" id="ProtNLM"/>
    </source>
</evidence>
<evidence type="ECO:0000313" key="2">
    <source>
        <dbReference type="Proteomes" id="UP000805841"/>
    </source>
</evidence>
<evidence type="ECO:0000313" key="1">
    <source>
        <dbReference type="EMBL" id="MBD1601293.1"/>
    </source>
</evidence>
<reference evidence="1 2" key="1">
    <citation type="journal article" date="2020" name="Insects">
        <title>Bacteria Belonging to Pseudomonas typographi sp. nov. from the Bark Beetle Ips typographus Have Genomic Potential to Aid in the Host Ecology.</title>
        <authorList>
            <person name="Peral-Aranega E."/>
            <person name="Saati-Santamaria Z."/>
            <person name="Kolarik M."/>
            <person name="Rivas R."/>
            <person name="Garcia-Fraile P."/>
        </authorList>
    </citation>
    <scope>NUCLEOTIDE SEQUENCE [LARGE SCALE GENOMIC DNA]</scope>
    <source>
        <strain evidence="1 2">CA3A</strain>
    </source>
</reference>
<dbReference type="EMBL" id="JAAOCA010000032">
    <property type="protein sequence ID" value="MBD1601293.1"/>
    <property type="molecule type" value="Genomic_DNA"/>
</dbReference>
<organism evidence="1 2">
    <name type="scientific">Pseudomonas typographi</name>
    <dbReference type="NCBI Taxonomy" id="2715964"/>
    <lineage>
        <taxon>Bacteria</taxon>
        <taxon>Pseudomonadati</taxon>
        <taxon>Pseudomonadota</taxon>
        <taxon>Gammaproteobacteria</taxon>
        <taxon>Pseudomonadales</taxon>
        <taxon>Pseudomonadaceae</taxon>
        <taxon>Pseudomonas</taxon>
    </lineage>
</organism>
<dbReference type="Proteomes" id="UP000805841">
    <property type="component" value="Unassembled WGS sequence"/>
</dbReference>
<protein>
    <recommendedName>
        <fullName evidence="3">SPOR domain-containing protein</fullName>
    </recommendedName>
</protein>
<gene>
    <name evidence="1" type="ORF">HAQ05_21680</name>
</gene>
<name>A0ABR7Z7H5_9PSED</name>
<dbReference type="RefSeq" id="WP_190424424.1">
    <property type="nucleotide sequence ID" value="NZ_JAAOCB010000033.1"/>
</dbReference>
<sequence>MDDIFLLVEHSRDMSEVQVLGWFATERQARETADALEWRARCNAPKAGEAGPGGAAAYRRYSVKGISRFHPAALSSSTTVH</sequence>